<protein>
    <submittedName>
        <fullName evidence="2">Uncharacterized protein</fullName>
    </submittedName>
</protein>
<proteinExistence type="predicted"/>
<sequence>MPRLPSSRSNRRPQLAQALENAEFSVPDSQPMSDVLRLMENVPQLQEENVALLEQVGELHGELKARDDLLASAKEALEQQKADFHNTELSLKESSARERQQKAEVQGKLEQSKSAIDGLFKKIARLDNELQAVEVQCQTAQAKCQSQEAEFANTESRLKESIAKQKRKTAEVQVQLGWSKATVKELGGQLKNARESCQSHEADVGKLRREILARENEKKLLYNQADAKAGQIEAALGIAQFSLKKAKEECKSQEDELRKMARSRGSWVEQAKRLQDELANAKESSKPYNTKRCAKAGLLLMPAKYTSVTARCLMIFARER</sequence>
<dbReference type="Gene3D" id="1.10.287.1490">
    <property type="match status" value="1"/>
</dbReference>
<accession>A0A428RUN3</accession>
<feature type="coiled-coil region" evidence="1">
    <location>
        <begin position="183"/>
        <end position="210"/>
    </location>
</feature>
<dbReference type="Proteomes" id="UP000287972">
    <property type="component" value="Unassembled WGS sequence"/>
</dbReference>
<feature type="coiled-coil region" evidence="1">
    <location>
        <begin position="243"/>
        <end position="284"/>
    </location>
</feature>
<evidence type="ECO:0000256" key="1">
    <source>
        <dbReference type="SAM" id="Coils"/>
    </source>
</evidence>
<keyword evidence="3" id="KW-1185">Reference proteome</keyword>
<evidence type="ECO:0000313" key="2">
    <source>
        <dbReference type="EMBL" id="RSL81191.1"/>
    </source>
</evidence>
<evidence type="ECO:0000313" key="3">
    <source>
        <dbReference type="Proteomes" id="UP000287972"/>
    </source>
</evidence>
<dbReference type="AlphaFoldDB" id="A0A428RUN3"/>
<name>A0A428RUN3_9HYPO</name>
<comment type="caution">
    <text evidence="2">The sequence shown here is derived from an EMBL/GenBank/DDBJ whole genome shotgun (WGS) entry which is preliminary data.</text>
</comment>
<organism evidence="2 3">
    <name type="scientific">Fusarium floridanum</name>
    <dbReference type="NCBI Taxonomy" id="1325733"/>
    <lineage>
        <taxon>Eukaryota</taxon>
        <taxon>Fungi</taxon>
        <taxon>Dikarya</taxon>
        <taxon>Ascomycota</taxon>
        <taxon>Pezizomycotina</taxon>
        <taxon>Sordariomycetes</taxon>
        <taxon>Hypocreomycetidae</taxon>
        <taxon>Hypocreales</taxon>
        <taxon>Nectriaceae</taxon>
        <taxon>Fusarium</taxon>
        <taxon>Fusarium solani species complex</taxon>
    </lineage>
</organism>
<keyword evidence="1" id="KW-0175">Coiled coil</keyword>
<feature type="coiled-coil region" evidence="1">
    <location>
        <begin position="109"/>
        <end position="157"/>
    </location>
</feature>
<gene>
    <name evidence="2" type="ORF">CEP51_006006</name>
</gene>
<dbReference type="EMBL" id="NKCL01000127">
    <property type="protein sequence ID" value="RSL81191.1"/>
    <property type="molecule type" value="Genomic_DNA"/>
</dbReference>
<reference evidence="2 3" key="1">
    <citation type="submission" date="2017-06" db="EMBL/GenBank/DDBJ databases">
        <title>Comparative genomic analysis of Ambrosia Fusariam Clade fungi.</title>
        <authorList>
            <person name="Stajich J.E."/>
            <person name="Carrillo J."/>
            <person name="Kijimoto T."/>
            <person name="Eskalen A."/>
            <person name="O'Donnell K."/>
            <person name="Kasson M."/>
        </authorList>
    </citation>
    <scope>NUCLEOTIDE SEQUENCE [LARGE SCALE GENOMIC DNA]</scope>
    <source>
        <strain evidence="2 3">NRRL62606</strain>
    </source>
</reference>
<dbReference type="SUPFAM" id="SSF57997">
    <property type="entry name" value="Tropomyosin"/>
    <property type="match status" value="1"/>
</dbReference>